<evidence type="ECO:0000256" key="1">
    <source>
        <dbReference type="ARBA" id="ARBA00023203"/>
    </source>
</evidence>
<dbReference type="Proteomes" id="UP001529510">
    <property type="component" value="Unassembled WGS sequence"/>
</dbReference>
<dbReference type="Pfam" id="PF00435">
    <property type="entry name" value="Spectrin"/>
    <property type="match status" value="1"/>
</dbReference>
<dbReference type="AlphaFoldDB" id="A0ABD0R3U4"/>
<keyword evidence="1" id="KW-0009">Actin-binding</keyword>
<dbReference type="Gene3D" id="1.20.58.60">
    <property type="match status" value="1"/>
</dbReference>
<dbReference type="SUPFAM" id="SSF46966">
    <property type="entry name" value="Spectrin repeat"/>
    <property type="match status" value="1"/>
</dbReference>
<feature type="non-terminal residue" evidence="2">
    <location>
        <position position="1"/>
    </location>
</feature>
<feature type="non-terminal residue" evidence="2">
    <location>
        <position position="62"/>
    </location>
</feature>
<evidence type="ECO:0008006" key="4">
    <source>
        <dbReference type="Google" id="ProtNLM"/>
    </source>
</evidence>
<protein>
    <recommendedName>
        <fullName evidence="4">Dystrophin</fullName>
    </recommendedName>
</protein>
<reference evidence="2 3" key="1">
    <citation type="submission" date="2024-05" db="EMBL/GenBank/DDBJ databases">
        <title>Genome sequencing and assembly of Indian major carp, Cirrhinus mrigala (Hamilton, 1822).</title>
        <authorList>
            <person name="Mohindra V."/>
            <person name="Chowdhury L.M."/>
            <person name="Lal K."/>
            <person name="Jena J.K."/>
        </authorList>
    </citation>
    <scope>NUCLEOTIDE SEQUENCE [LARGE SCALE GENOMIC DNA]</scope>
    <source>
        <strain evidence="2">CM1030</strain>
        <tissue evidence="2">Blood</tissue>
    </source>
</reference>
<dbReference type="PANTHER" id="PTHR11915">
    <property type="entry name" value="SPECTRIN/FILAMIN RELATED CYTOSKELETAL PROTEIN"/>
    <property type="match status" value="1"/>
</dbReference>
<accession>A0ABD0R3U4</accession>
<dbReference type="GO" id="GO:0003779">
    <property type="term" value="F:actin binding"/>
    <property type="evidence" value="ECO:0007669"/>
    <property type="project" value="UniProtKB-KW"/>
</dbReference>
<keyword evidence="3" id="KW-1185">Reference proteome</keyword>
<dbReference type="InterPro" id="IPR002017">
    <property type="entry name" value="Spectrin_repeat"/>
</dbReference>
<proteinExistence type="predicted"/>
<evidence type="ECO:0000313" key="2">
    <source>
        <dbReference type="EMBL" id="KAL0193169.1"/>
    </source>
</evidence>
<evidence type="ECO:0000313" key="3">
    <source>
        <dbReference type="Proteomes" id="UP001529510"/>
    </source>
</evidence>
<comment type="caution">
    <text evidence="2">The sequence shown here is derived from an EMBL/GenBank/DDBJ whole genome shotgun (WGS) entry which is preliminary data.</text>
</comment>
<dbReference type="EMBL" id="JAMKFB020000005">
    <property type="protein sequence ID" value="KAL0193169.1"/>
    <property type="molecule type" value="Genomic_DNA"/>
</dbReference>
<gene>
    <name evidence="2" type="ORF">M9458_011465</name>
</gene>
<sequence length="62" mass="7138">VLDYAIEADQLIEKYETLASELLQWIEQTIVTLNDRQLANSLSAVQNQLQAFNTYRTVEKPP</sequence>
<organism evidence="2 3">
    <name type="scientific">Cirrhinus mrigala</name>
    <name type="common">Mrigala</name>
    <dbReference type="NCBI Taxonomy" id="683832"/>
    <lineage>
        <taxon>Eukaryota</taxon>
        <taxon>Metazoa</taxon>
        <taxon>Chordata</taxon>
        <taxon>Craniata</taxon>
        <taxon>Vertebrata</taxon>
        <taxon>Euteleostomi</taxon>
        <taxon>Actinopterygii</taxon>
        <taxon>Neopterygii</taxon>
        <taxon>Teleostei</taxon>
        <taxon>Ostariophysi</taxon>
        <taxon>Cypriniformes</taxon>
        <taxon>Cyprinidae</taxon>
        <taxon>Labeoninae</taxon>
        <taxon>Labeonini</taxon>
        <taxon>Cirrhinus</taxon>
    </lineage>
</organism>
<name>A0ABD0R3U4_CIRMR</name>